<protein>
    <recommendedName>
        <fullName evidence="3">DUF3857 domain-containing protein</fullName>
    </recommendedName>
</protein>
<accession>A0ABQ5XQB8</accession>
<evidence type="ECO:0008006" key="3">
    <source>
        <dbReference type="Google" id="ProtNLM"/>
    </source>
</evidence>
<sequence>MLGLCGGSVYAQSVDVPPLRAGDSWVFTDTVETGQQGFSRKDQIVTVERVDSDDMLISVKEDGSAQAPVEKIVGKDWSRSRDINGTQEIVNRPLAFPLREGKKWTVDYAEMNPNRAHTRETFHNDYVVRGWEDVQVPAGKFKAIKIEAEGQWTAVLAPAIVHGSGAVVTPGDVTMASQNVRVTPRTISGRLYKAFWYVPEQKRFVKSVEEYYDSKGIRSQRFTEEMASSKLAG</sequence>
<keyword evidence="2" id="KW-1185">Reference proteome</keyword>
<reference evidence="2" key="1">
    <citation type="journal article" date="2019" name="Int. J. Syst. Evol. Microbiol.">
        <title>The Global Catalogue of Microorganisms (GCM) 10K type strain sequencing project: providing services to taxonomists for standard genome sequencing and annotation.</title>
        <authorList>
            <consortium name="The Broad Institute Genomics Platform"/>
            <consortium name="The Broad Institute Genome Sequencing Center for Infectious Disease"/>
            <person name="Wu L."/>
            <person name="Ma J."/>
        </authorList>
    </citation>
    <scope>NUCLEOTIDE SEQUENCE [LARGE SCALE GENOMIC DNA]</scope>
    <source>
        <strain evidence="2">NBRC 111980</strain>
    </source>
</reference>
<evidence type="ECO:0000313" key="1">
    <source>
        <dbReference type="EMBL" id="GLQ92912.1"/>
    </source>
</evidence>
<proteinExistence type="predicted"/>
<name>A0ABQ5XQB8_9GAMM</name>
<dbReference type="Proteomes" id="UP001156670">
    <property type="component" value="Unassembled WGS sequence"/>
</dbReference>
<gene>
    <name evidence="1" type="ORF">GCM10007901_18630</name>
</gene>
<organism evidence="1 2">
    <name type="scientific">Dyella acidisoli</name>
    <dbReference type="NCBI Taxonomy" id="1867834"/>
    <lineage>
        <taxon>Bacteria</taxon>
        <taxon>Pseudomonadati</taxon>
        <taxon>Pseudomonadota</taxon>
        <taxon>Gammaproteobacteria</taxon>
        <taxon>Lysobacterales</taxon>
        <taxon>Rhodanobacteraceae</taxon>
        <taxon>Dyella</taxon>
    </lineage>
</organism>
<dbReference type="RefSeq" id="WP_284320642.1">
    <property type="nucleotide sequence ID" value="NZ_BSOB01000016.1"/>
</dbReference>
<comment type="caution">
    <text evidence="1">The sequence shown here is derived from an EMBL/GenBank/DDBJ whole genome shotgun (WGS) entry which is preliminary data.</text>
</comment>
<evidence type="ECO:0000313" key="2">
    <source>
        <dbReference type="Proteomes" id="UP001156670"/>
    </source>
</evidence>
<dbReference type="EMBL" id="BSOB01000016">
    <property type="protein sequence ID" value="GLQ92912.1"/>
    <property type="molecule type" value="Genomic_DNA"/>
</dbReference>
<dbReference type="Gene3D" id="2.40.360.20">
    <property type="match status" value="1"/>
</dbReference>